<protein>
    <recommendedName>
        <fullName evidence="3">Nucleotidyltransferase domain-containing protein</fullName>
    </recommendedName>
</protein>
<sequence>MRSNVIRLAFGGDERRFQEFLDELRRALPANAAAVLRGSAVTGVRWNDGAPFDADGPGTSDLDLTLVGADVLDWYTEDGFYIAEVHSKPLSDKDPDIAPPLVPLRRKLSDMVSRPVNIQGTRDWMMFVREYLMGQPYLTLIGKVEDA</sequence>
<name>A0A538U4W8_UNCEI</name>
<evidence type="ECO:0000313" key="2">
    <source>
        <dbReference type="Proteomes" id="UP000319836"/>
    </source>
</evidence>
<evidence type="ECO:0000313" key="1">
    <source>
        <dbReference type="EMBL" id="TMQ70940.1"/>
    </source>
</evidence>
<proteinExistence type="predicted"/>
<organism evidence="1 2">
    <name type="scientific">Eiseniibacteriota bacterium</name>
    <dbReference type="NCBI Taxonomy" id="2212470"/>
    <lineage>
        <taxon>Bacteria</taxon>
        <taxon>Candidatus Eiseniibacteriota</taxon>
    </lineage>
</organism>
<gene>
    <name evidence="1" type="ORF">E6K80_07015</name>
</gene>
<dbReference type="Proteomes" id="UP000319836">
    <property type="component" value="Unassembled WGS sequence"/>
</dbReference>
<dbReference type="EMBL" id="VBPA01000166">
    <property type="protein sequence ID" value="TMQ70940.1"/>
    <property type="molecule type" value="Genomic_DNA"/>
</dbReference>
<reference evidence="1 2" key="1">
    <citation type="journal article" date="2019" name="Nat. Microbiol.">
        <title>Mediterranean grassland soil C-N compound turnover is dependent on rainfall and depth, and is mediated by genomically divergent microorganisms.</title>
        <authorList>
            <person name="Diamond S."/>
            <person name="Andeer P.F."/>
            <person name="Li Z."/>
            <person name="Crits-Christoph A."/>
            <person name="Burstein D."/>
            <person name="Anantharaman K."/>
            <person name="Lane K.R."/>
            <person name="Thomas B.C."/>
            <person name="Pan C."/>
            <person name="Northen T.R."/>
            <person name="Banfield J.F."/>
        </authorList>
    </citation>
    <scope>NUCLEOTIDE SEQUENCE [LARGE SCALE GENOMIC DNA]</scope>
    <source>
        <strain evidence="1">WS_10</strain>
    </source>
</reference>
<accession>A0A538U4W8</accession>
<evidence type="ECO:0008006" key="3">
    <source>
        <dbReference type="Google" id="ProtNLM"/>
    </source>
</evidence>
<comment type="caution">
    <text evidence="1">The sequence shown here is derived from an EMBL/GenBank/DDBJ whole genome shotgun (WGS) entry which is preliminary data.</text>
</comment>
<dbReference type="AlphaFoldDB" id="A0A538U4W8"/>